<accession>A0ABN2Y0A5</accession>
<dbReference type="EMBL" id="BAAAMR010000002">
    <property type="protein sequence ID" value="GAA2119452.1"/>
    <property type="molecule type" value="Genomic_DNA"/>
</dbReference>
<organism evidence="1 2">
    <name type="scientific">Actinomadura napierensis</name>
    <dbReference type="NCBI Taxonomy" id="267854"/>
    <lineage>
        <taxon>Bacteria</taxon>
        <taxon>Bacillati</taxon>
        <taxon>Actinomycetota</taxon>
        <taxon>Actinomycetes</taxon>
        <taxon>Streptosporangiales</taxon>
        <taxon>Thermomonosporaceae</taxon>
        <taxon>Actinomadura</taxon>
    </lineage>
</organism>
<keyword evidence="2" id="KW-1185">Reference proteome</keyword>
<dbReference type="InterPro" id="IPR026337">
    <property type="entry name" value="AKG_HExxH"/>
</dbReference>
<dbReference type="NCBIfam" id="TIGR04267">
    <property type="entry name" value="mod_HExxH"/>
    <property type="match status" value="1"/>
</dbReference>
<sequence length="252" mass="26891">MSGTAPAITCTDPLADLGGLPFVDDGFGSRRLLAAAAAARHVLAERQGRTRGLSERTLEGWLAPARALTLVDGPAMPARPLTRVQRGRVAQAHAALAAAVPAWGPLLDLPVRYALLHPDGGAISASSKAWPQHVLLARAAFDSPLEVREQLLHELAHQWLYLIEEVWRLQRPGAARRTLPSGTADRSPAEVLGAAHVATALTRMYRVCGDAPPGRLAHLAAYRAGCLALLDQVAADLTDTGRAFVRRLQETT</sequence>
<proteinExistence type="predicted"/>
<dbReference type="RefSeq" id="WP_344260542.1">
    <property type="nucleotide sequence ID" value="NZ_BAAAMR010000002.1"/>
</dbReference>
<dbReference type="Proteomes" id="UP001501020">
    <property type="component" value="Unassembled WGS sequence"/>
</dbReference>
<evidence type="ECO:0000313" key="2">
    <source>
        <dbReference type="Proteomes" id="UP001501020"/>
    </source>
</evidence>
<comment type="caution">
    <text evidence="1">The sequence shown here is derived from an EMBL/GenBank/DDBJ whole genome shotgun (WGS) entry which is preliminary data.</text>
</comment>
<gene>
    <name evidence="1" type="ORF">GCM10009727_03290</name>
</gene>
<protein>
    <recommendedName>
        <fullName evidence="3">HEXXH motif domain-containing protein</fullName>
    </recommendedName>
</protein>
<evidence type="ECO:0008006" key="3">
    <source>
        <dbReference type="Google" id="ProtNLM"/>
    </source>
</evidence>
<name>A0ABN2Y0A5_9ACTN</name>
<reference evidence="1 2" key="1">
    <citation type="journal article" date="2019" name="Int. J. Syst. Evol. Microbiol.">
        <title>The Global Catalogue of Microorganisms (GCM) 10K type strain sequencing project: providing services to taxonomists for standard genome sequencing and annotation.</title>
        <authorList>
            <consortium name="The Broad Institute Genomics Platform"/>
            <consortium name="The Broad Institute Genome Sequencing Center for Infectious Disease"/>
            <person name="Wu L."/>
            <person name="Ma J."/>
        </authorList>
    </citation>
    <scope>NUCLEOTIDE SEQUENCE [LARGE SCALE GENOMIC DNA]</scope>
    <source>
        <strain evidence="1 2">JCM 13850</strain>
    </source>
</reference>
<evidence type="ECO:0000313" key="1">
    <source>
        <dbReference type="EMBL" id="GAA2119452.1"/>
    </source>
</evidence>